<dbReference type="InterPro" id="IPR027417">
    <property type="entry name" value="P-loop_NTPase"/>
</dbReference>
<dbReference type="EMBL" id="DVFI01000037">
    <property type="protein sequence ID" value="HIQ62518.1"/>
    <property type="molecule type" value="Genomic_DNA"/>
</dbReference>
<dbReference type="Gene3D" id="3.40.50.300">
    <property type="entry name" value="P-loop containing nucleotide triphosphate hydrolases"/>
    <property type="match status" value="1"/>
</dbReference>
<sequence>MIQVIYGKKGSGKTKRLIDLANDSIKEQKGDVLFIDDDNRYMFDLRHEIRFINAGEYDVHTAQMFNGFVCGLLAQNFDISLVFVDAFLKLVREDIAELQWLFDRLKAVSNRHNVRFVISCNGDPDTAPEYLKEYLI</sequence>
<dbReference type="GO" id="GO:0005524">
    <property type="term" value="F:ATP binding"/>
    <property type="evidence" value="ECO:0007669"/>
    <property type="project" value="UniProtKB-KW"/>
</dbReference>
<accession>A0A9D0YXA0</accession>
<organism evidence="1 2">
    <name type="scientific">Candidatus Avichristensenella intestinipullorum</name>
    <dbReference type="NCBI Taxonomy" id="2840693"/>
    <lineage>
        <taxon>Bacteria</taxon>
        <taxon>Bacillati</taxon>
        <taxon>Bacillota</taxon>
        <taxon>Clostridia</taxon>
        <taxon>Candidatus Avichristensenella</taxon>
    </lineage>
</organism>
<proteinExistence type="predicted"/>
<gene>
    <name evidence="1" type="ORF">IAA66_02890</name>
</gene>
<dbReference type="AlphaFoldDB" id="A0A9D0YXA0"/>
<protein>
    <submittedName>
        <fullName evidence="1">ATP-binding protein</fullName>
    </submittedName>
</protein>
<comment type="caution">
    <text evidence="1">The sequence shown here is derived from an EMBL/GenBank/DDBJ whole genome shotgun (WGS) entry which is preliminary data.</text>
</comment>
<dbReference type="SUPFAM" id="SSF52540">
    <property type="entry name" value="P-loop containing nucleoside triphosphate hydrolases"/>
    <property type="match status" value="1"/>
</dbReference>
<dbReference type="Proteomes" id="UP000886819">
    <property type="component" value="Unassembled WGS sequence"/>
</dbReference>
<name>A0A9D0YXA0_9FIRM</name>
<evidence type="ECO:0000313" key="2">
    <source>
        <dbReference type="Proteomes" id="UP000886819"/>
    </source>
</evidence>
<reference evidence="1" key="1">
    <citation type="submission" date="2020-10" db="EMBL/GenBank/DDBJ databases">
        <authorList>
            <person name="Gilroy R."/>
        </authorList>
    </citation>
    <scope>NUCLEOTIDE SEQUENCE</scope>
    <source>
        <strain evidence="1">ChiHile30-977</strain>
    </source>
</reference>
<keyword evidence="1" id="KW-0547">Nucleotide-binding</keyword>
<evidence type="ECO:0000313" key="1">
    <source>
        <dbReference type="EMBL" id="HIQ62518.1"/>
    </source>
</evidence>
<keyword evidence="1" id="KW-0067">ATP-binding</keyword>
<reference evidence="1" key="2">
    <citation type="journal article" date="2021" name="PeerJ">
        <title>Extensive microbial diversity within the chicken gut microbiome revealed by metagenomics and culture.</title>
        <authorList>
            <person name="Gilroy R."/>
            <person name="Ravi A."/>
            <person name="Getino M."/>
            <person name="Pursley I."/>
            <person name="Horton D.L."/>
            <person name="Alikhan N.F."/>
            <person name="Baker D."/>
            <person name="Gharbi K."/>
            <person name="Hall N."/>
            <person name="Watson M."/>
            <person name="Adriaenssens E.M."/>
            <person name="Foster-Nyarko E."/>
            <person name="Jarju S."/>
            <person name="Secka A."/>
            <person name="Antonio M."/>
            <person name="Oren A."/>
            <person name="Chaudhuri R.R."/>
            <person name="La Ragione R."/>
            <person name="Hildebrand F."/>
            <person name="Pallen M.J."/>
        </authorList>
    </citation>
    <scope>NUCLEOTIDE SEQUENCE</scope>
    <source>
        <strain evidence="1">ChiHile30-977</strain>
    </source>
</reference>